<evidence type="ECO:0000256" key="6">
    <source>
        <dbReference type="SAM" id="Phobius"/>
    </source>
</evidence>
<evidence type="ECO:0000256" key="1">
    <source>
        <dbReference type="ARBA" id="ARBA00004141"/>
    </source>
</evidence>
<feature type="transmembrane region" description="Helical" evidence="6">
    <location>
        <begin position="129"/>
        <end position="155"/>
    </location>
</feature>
<feature type="compositionally biased region" description="Basic and acidic residues" evidence="5">
    <location>
        <begin position="1"/>
        <end position="10"/>
    </location>
</feature>
<dbReference type="InterPro" id="IPR036259">
    <property type="entry name" value="MFS_trans_sf"/>
</dbReference>
<evidence type="ECO:0000256" key="2">
    <source>
        <dbReference type="ARBA" id="ARBA00022692"/>
    </source>
</evidence>
<name>A0A9W8MPZ1_9AGAR</name>
<feature type="transmembrane region" description="Helical" evidence="6">
    <location>
        <begin position="365"/>
        <end position="384"/>
    </location>
</feature>
<sequence>MTDVAEKSDNHSGSSDEGSHIPIYERPKGLKGFYHHPVTQVTMLGFVCFMGPGLFNALNGLGGGGQVDPTTSANANSALYATFAVAAFFSGSINNKLGSRLTLLLGTTGYSLYIGSFLAINIHPNTGPFVITAGAILGICAGLLWTAQGSLMLAYPTETQKGKFIGIFWAIFNLGAVVGASVSLGQNFHSTANSGASTKNDYLAERPFNPGMLHSWKRNLRRLPPSSTSSLLPLTLTFPSAQHQVGFLVLTLIGVTIPFLMVNPTQMVRTDGTKVTAPRHPSWRVELYGLWVTLITDPMVILLFPMFFASNWFYTWQFNEFNNALFNIRARSLNNLVYWLAQILGSVSIGILLDQKRISRRTRAFSGWTILLGMVFVVHIWAYFYQKQYTRESIPPDATKMDIFDHGYAGRIMLYIFCGLLDAMWQTTAYWIMGAMSNDPAKLAHFTGFYKSIQSAGGAGAWRADAVKTPFMNMFLSTWTILVAGLIFALPMIHLRVKNFTDLGDEALMRMDDSGRIADSGEVRRRIRPVSRPEPEKA</sequence>
<dbReference type="InterPro" id="IPR051617">
    <property type="entry name" value="UNC-93-like_regulator"/>
</dbReference>
<evidence type="ECO:0000256" key="3">
    <source>
        <dbReference type="ARBA" id="ARBA00022989"/>
    </source>
</evidence>
<dbReference type="PANTHER" id="PTHR23294:SF59">
    <property type="entry name" value="UNC93-LIKE PROTEIN C922.05C"/>
    <property type="match status" value="1"/>
</dbReference>
<keyword evidence="4 6" id="KW-0472">Membrane</keyword>
<feature type="transmembrane region" description="Helical" evidence="6">
    <location>
        <begin position="241"/>
        <end position="262"/>
    </location>
</feature>
<feature type="transmembrane region" description="Helical" evidence="6">
    <location>
        <begin position="78"/>
        <end position="94"/>
    </location>
</feature>
<dbReference type="Gene3D" id="1.20.1250.20">
    <property type="entry name" value="MFS general substrate transporter like domains"/>
    <property type="match status" value="1"/>
</dbReference>
<keyword evidence="2 6" id="KW-0812">Transmembrane</keyword>
<dbReference type="InterPro" id="IPR010291">
    <property type="entry name" value="Ion_channel_UNC-93"/>
</dbReference>
<feature type="transmembrane region" description="Helical" evidence="6">
    <location>
        <begin position="167"/>
        <end position="185"/>
    </location>
</feature>
<dbReference type="Pfam" id="PF05978">
    <property type="entry name" value="UNC-93"/>
    <property type="match status" value="1"/>
</dbReference>
<evidence type="ECO:0000256" key="4">
    <source>
        <dbReference type="ARBA" id="ARBA00023136"/>
    </source>
</evidence>
<gene>
    <name evidence="7" type="ORF">NLJ89_g9326</name>
</gene>
<feature type="transmembrane region" description="Helical" evidence="6">
    <location>
        <begin position="336"/>
        <end position="353"/>
    </location>
</feature>
<accession>A0A9W8MPZ1</accession>
<feature type="transmembrane region" description="Helical" evidence="6">
    <location>
        <begin position="288"/>
        <end position="316"/>
    </location>
</feature>
<evidence type="ECO:0000313" key="7">
    <source>
        <dbReference type="EMBL" id="KAJ3501464.1"/>
    </source>
</evidence>
<reference evidence="7" key="1">
    <citation type="submission" date="2022-07" db="EMBL/GenBank/DDBJ databases">
        <title>Genome Sequence of Agrocybe chaxingu.</title>
        <authorList>
            <person name="Buettner E."/>
        </authorList>
    </citation>
    <scope>NUCLEOTIDE SEQUENCE</scope>
    <source>
        <strain evidence="7">MP-N11</strain>
    </source>
</reference>
<feature type="transmembrane region" description="Helical" evidence="6">
    <location>
        <begin position="471"/>
        <end position="493"/>
    </location>
</feature>
<comment type="caution">
    <text evidence="7">The sequence shown here is derived from an EMBL/GenBank/DDBJ whole genome shotgun (WGS) entry which is preliminary data.</text>
</comment>
<dbReference type="GO" id="GO:0016020">
    <property type="term" value="C:membrane"/>
    <property type="evidence" value="ECO:0007669"/>
    <property type="project" value="UniProtKB-SubCell"/>
</dbReference>
<feature type="transmembrane region" description="Helical" evidence="6">
    <location>
        <begin position="101"/>
        <end position="123"/>
    </location>
</feature>
<organism evidence="7 8">
    <name type="scientific">Agrocybe chaxingu</name>
    <dbReference type="NCBI Taxonomy" id="84603"/>
    <lineage>
        <taxon>Eukaryota</taxon>
        <taxon>Fungi</taxon>
        <taxon>Dikarya</taxon>
        <taxon>Basidiomycota</taxon>
        <taxon>Agaricomycotina</taxon>
        <taxon>Agaricomycetes</taxon>
        <taxon>Agaricomycetidae</taxon>
        <taxon>Agaricales</taxon>
        <taxon>Agaricineae</taxon>
        <taxon>Strophariaceae</taxon>
        <taxon>Agrocybe</taxon>
    </lineage>
</organism>
<feature type="transmembrane region" description="Helical" evidence="6">
    <location>
        <begin position="38"/>
        <end position="58"/>
    </location>
</feature>
<feature type="transmembrane region" description="Helical" evidence="6">
    <location>
        <begin position="412"/>
        <end position="433"/>
    </location>
</feature>
<keyword evidence="3 6" id="KW-1133">Transmembrane helix</keyword>
<evidence type="ECO:0000313" key="8">
    <source>
        <dbReference type="Proteomes" id="UP001148786"/>
    </source>
</evidence>
<dbReference type="PANTHER" id="PTHR23294">
    <property type="entry name" value="ET TRANSLATION PRODUCT-RELATED"/>
    <property type="match status" value="1"/>
</dbReference>
<comment type="subcellular location">
    <subcellularLocation>
        <location evidence="1">Membrane</location>
        <topology evidence="1">Multi-pass membrane protein</topology>
    </subcellularLocation>
</comment>
<dbReference type="AlphaFoldDB" id="A0A9W8MPZ1"/>
<dbReference type="SUPFAM" id="SSF103473">
    <property type="entry name" value="MFS general substrate transporter"/>
    <property type="match status" value="1"/>
</dbReference>
<keyword evidence="8" id="KW-1185">Reference proteome</keyword>
<dbReference type="EMBL" id="JANKHO010001431">
    <property type="protein sequence ID" value="KAJ3501464.1"/>
    <property type="molecule type" value="Genomic_DNA"/>
</dbReference>
<feature type="region of interest" description="Disordered" evidence="5">
    <location>
        <begin position="1"/>
        <end position="21"/>
    </location>
</feature>
<evidence type="ECO:0008006" key="9">
    <source>
        <dbReference type="Google" id="ProtNLM"/>
    </source>
</evidence>
<protein>
    <recommendedName>
        <fullName evidence="9">MFS general substrate transporter</fullName>
    </recommendedName>
</protein>
<dbReference type="Proteomes" id="UP001148786">
    <property type="component" value="Unassembled WGS sequence"/>
</dbReference>
<proteinExistence type="predicted"/>
<dbReference type="OrthoDB" id="196103at2759"/>
<evidence type="ECO:0000256" key="5">
    <source>
        <dbReference type="SAM" id="MobiDB-lite"/>
    </source>
</evidence>